<evidence type="ECO:0000256" key="7">
    <source>
        <dbReference type="PROSITE-ProRule" id="PRU00339"/>
    </source>
</evidence>
<feature type="transmembrane region" description="Helical" evidence="8">
    <location>
        <begin position="320"/>
        <end position="336"/>
    </location>
</feature>
<keyword evidence="4" id="KW-0378">Hydrolase</keyword>
<dbReference type="Pfam" id="PF14559">
    <property type="entry name" value="TPR_19"/>
    <property type="match status" value="1"/>
</dbReference>
<feature type="transmembrane region" description="Helical" evidence="8">
    <location>
        <begin position="183"/>
        <end position="201"/>
    </location>
</feature>
<accession>A0A081LCX3</accession>
<dbReference type="GO" id="GO:0004252">
    <property type="term" value="F:serine-type endopeptidase activity"/>
    <property type="evidence" value="ECO:0007669"/>
    <property type="project" value="InterPro"/>
</dbReference>
<evidence type="ECO:0000256" key="5">
    <source>
        <dbReference type="ARBA" id="ARBA00022989"/>
    </source>
</evidence>
<dbReference type="InterPro" id="IPR019734">
    <property type="entry name" value="TPR_rpt"/>
</dbReference>
<evidence type="ECO:0000256" key="8">
    <source>
        <dbReference type="SAM" id="Phobius"/>
    </source>
</evidence>
<gene>
    <name evidence="10" type="ORF">BA70_15560</name>
</gene>
<dbReference type="PANTHER" id="PTHR43731:SF14">
    <property type="entry name" value="PRESENILIN-ASSOCIATED RHOMBOID-LIKE PROTEIN, MITOCHONDRIAL"/>
    <property type="match status" value="1"/>
</dbReference>
<feature type="repeat" description="TPR" evidence="7">
    <location>
        <begin position="429"/>
        <end position="462"/>
    </location>
</feature>
<evidence type="ECO:0000259" key="9">
    <source>
        <dbReference type="Pfam" id="PF01694"/>
    </source>
</evidence>
<dbReference type="InterPro" id="IPR050925">
    <property type="entry name" value="Rhomboid_protease_S54"/>
</dbReference>
<dbReference type="Gene3D" id="1.20.1540.10">
    <property type="entry name" value="Rhomboid-like"/>
    <property type="match status" value="1"/>
</dbReference>
<dbReference type="eggNOG" id="COG0705">
    <property type="taxonomic scope" value="Bacteria"/>
</dbReference>
<feature type="transmembrane region" description="Helical" evidence="8">
    <location>
        <begin position="290"/>
        <end position="308"/>
    </location>
</feature>
<comment type="similarity">
    <text evidence="2">Belongs to the peptidase S54 family.</text>
</comment>
<dbReference type="PANTHER" id="PTHR43731">
    <property type="entry name" value="RHOMBOID PROTEASE"/>
    <property type="match status" value="1"/>
</dbReference>
<reference evidence="10 11" key="1">
    <citation type="submission" date="2012-09" db="EMBL/GenBank/DDBJ databases">
        <title>Genome Sequence of Bacillus sp. DW5-4.</title>
        <authorList>
            <person name="Lai Q."/>
            <person name="Liu Y."/>
            <person name="Shao Z."/>
        </authorList>
    </citation>
    <scope>NUCLEOTIDE SEQUENCE [LARGE SCALE GENOMIC DNA]</scope>
    <source>
        <strain evidence="10 11">DW5-4</strain>
    </source>
</reference>
<evidence type="ECO:0000256" key="3">
    <source>
        <dbReference type="ARBA" id="ARBA00022692"/>
    </source>
</evidence>
<dbReference type="AlphaFoldDB" id="A0A081LCX3"/>
<dbReference type="GO" id="GO:0016020">
    <property type="term" value="C:membrane"/>
    <property type="evidence" value="ECO:0007669"/>
    <property type="project" value="UniProtKB-SubCell"/>
</dbReference>
<keyword evidence="11" id="KW-1185">Reference proteome</keyword>
<dbReference type="eggNOG" id="COG0457">
    <property type="taxonomic scope" value="Bacteria"/>
</dbReference>
<keyword evidence="6 8" id="KW-0472">Membrane</keyword>
<sequence length="512" mass="57752">MNVIDSLFWRVVDELRQNGYEMIQSPYPEDEIFFEAPRNSGYDLIRLYRKDVNFRQEIVRDIEEQTFRMNQLREAMRKRSLHLLQLQFTADEPVDDWEDINGQPQKQQKVTVTPVLLNAKALQNDMNELQKWLNTSLTVDVEEAKRDTVEDAVQLKTNVLQAFDDQEKQRERERAVFQNGRPIFTYLLIAVQVVMFLLLELSGGSTNTATLTAFGAKNNVLILDGEWWRLITPMFLHIGLTHLLFNTFALWSVGAAVERIYGSGRFLLIYLISGIFGSIASFVFNTAIAAGASGAIFGCLGALLYLAISNRKLFFRTMGTNIIVIILINLGIGFTVSGIDNAGHLGGLVGGFLAALAVRLPKQLQPVKMFLASLLLLLIGGFGLYTGFHSDDQKEAAATSEAASLFDDKNYSEASKRLEEYVHQKDASAEALHIYALSEAQLGHLDKAVQFLQKSLEKDPNEPNKLYHLSLLYVEKGETAKAENLIEKALKKDPENDQFLKLKQYIENTQTR</sequence>
<proteinExistence type="inferred from homology"/>
<protein>
    <submittedName>
        <fullName evidence="10">Peptidase S54</fullName>
    </submittedName>
</protein>
<keyword evidence="5 8" id="KW-1133">Transmembrane helix</keyword>
<evidence type="ECO:0000256" key="1">
    <source>
        <dbReference type="ARBA" id="ARBA00004141"/>
    </source>
</evidence>
<comment type="caution">
    <text evidence="10">The sequence shown here is derived from an EMBL/GenBank/DDBJ whole genome shotgun (WGS) entry which is preliminary data.</text>
</comment>
<evidence type="ECO:0000313" key="10">
    <source>
        <dbReference type="EMBL" id="KEP27099.1"/>
    </source>
</evidence>
<dbReference type="InterPro" id="IPR035952">
    <property type="entry name" value="Rhomboid-like_sf"/>
</dbReference>
<dbReference type="SMART" id="SM00028">
    <property type="entry name" value="TPR"/>
    <property type="match status" value="2"/>
</dbReference>
<dbReference type="InterPro" id="IPR011990">
    <property type="entry name" value="TPR-like_helical_dom_sf"/>
</dbReference>
<dbReference type="Gene3D" id="1.25.40.10">
    <property type="entry name" value="Tetratricopeptide repeat domain"/>
    <property type="match status" value="1"/>
</dbReference>
<dbReference type="PROSITE" id="PS50005">
    <property type="entry name" value="TPR"/>
    <property type="match status" value="2"/>
</dbReference>
<evidence type="ECO:0000256" key="4">
    <source>
        <dbReference type="ARBA" id="ARBA00022801"/>
    </source>
</evidence>
<comment type="subcellular location">
    <subcellularLocation>
        <location evidence="1">Membrane</location>
        <topology evidence="1">Multi-pass membrane protein</topology>
    </subcellularLocation>
</comment>
<dbReference type="RefSeq" id="WP_034319584.1">
    <property type="nucleotide sequence ID" value="NZ_JOTP01000005.1"/>
</dbReference>
<evidence type="ECO:0000256" key="2">
    <source>
        <dbReference type="ARBA" id="ARBA00009045"/>
    </source>
</evidence>
<keyword evidence="7" id="KW-0802">TPR repeat</keyword>
<evidence type="ECO:0000313" key="11">
    <source>
        <dbReference type="Proteomes" id="UP000028091"/>
    </source>
</evidence>
<dbReference type="SUPFAM" id="SSF144091">
    <property type="entry name" value="Rhomboid-like"/>
    <property type="match status" value="1"/>
</dbReference>
<evidence type="ECO:0000256" key="6">
    <source>
        <dbReference type="ARBA" id="ARBA00023136"/>
    </source>
</evidence>
<feature type="repeat" description="TPR" evidence="7">
    <location>
        <begin position="463"/>
        <end position="496"/>
    </location>
</feature>
<feature type="transmembrane region" description="Helical" evidence="8">
    <location>
        <begin position="234"/>
        <end position="254"/>
    </location>
</feature>
<feature type="domain" description="Peptidase S54 rhomboid" evidence="9">
    <location>
        <begin position="225"/>
        <end position="358"/>
    </location>
</feature>
<name>A0A081LCX3_9BACI</name>
<feature type="transmembrane region" description="Helical" evidence="8">
    <location>
        <begin position="370"/>
        <end position="388"/>
    </location>
</feature>
<dbReference type="Proteomes" id="UP000028091">
    <property type="component" value="Unassembled WGS sequence"/>
</dbReference>
<dbReference type="Pfam" id="PF01694">
    <property type="entry name" value="Rhomboid"/>
    <property type="match status" value="1"/>
</dbReference>
<dbReference type="EMBL" id="JOTP01000005">
    <property type="protein sequence ID" value="KEP27099.1"/>
    <property type="molecule type" value="Genomic_DNA"/>
</dbReference>
<keyword evidence="3 8" id="KW-0812">Transmembrane</keyword>
<feature type="transmembrane region" description="Helical" evidence="8">
    <location>
        <begin position="266"/>
        <end position="284"/>
    </location>
</feature>
<organism evidence="10 11">
    <name type="scientific">Bacillus zhangzhouensis</name>
    <dbReference type="NCBI Taxonomy" id="1178540"/>
    <lineage>
        <taxon>Bacteria</taxon>
        <taxon>Bacillati</taxon>
        <taxon>Bacillota</taxon>
        <taxon>Bacilli</taxon>
        <taxon>Bacillales</taxon>
        <taxon>Bacillaceae</taxon>
        <taxon>Bacillus</taxon>
    </lineage>
</organism>
<dbReference type="InterPro" id="IPR022764">
    <property type="entry name" value="Peptidase_S54_rhomboid_dom"/>
</dbReference>
<dbReference type="OrthoDB" id="9813074at2"/>
<dbReference type="SUPFAM" id="SSF48452">
    <property type="entry name" value="TPR-like"/>
    <property type="match status" value="1"/>
</dbReference>